<sequence>MTIVAPVSEVLERVRGVCGELVLRRVDADFEVIANGVFLMDTRNGESERLLVSVAADSVPGRARVLIGGLGVGFSLRAALDHDGIGEIFVIEREPAVVEWNRTGPLRDVHGDALSDERVTVVEADLVSWLDSTDERFDALCLDIDNGPQWTVTDGNAALYSAAGLDMLSARLRPGGVLAVWSAEASAAFTRRLRGRFSEVQVLEIPVPRGEPDVVWLARR</sequence>
<proteinExistence type="predicted"/>
<dbReference type="Pfam" id="PF01564">
    <property type="entry name" value="Spermine_synth"/>
    <property type="match status" value="1"/>
</dbReference>
<evidence type="ECO:0000313" key="3">
    <source>
        <dbReference type="Proteomes" id="UP001501116"/>
    </source>
</evidence>
<dbReference type="PANTHER" id="PTHR43317">
    <property type="entry name" value="THERMOSPERMINE SYNTHASE ACAULIS5"/>
    <property type="match status" value="1"/>
</dbReference>
<dbReference type="SUPFAM" id="SSF53335">
    <property type="entry name" value="S-adenosyl-L-methionine-dependent methyltransferases"/>
    <property type="match status" value="1"/>
</dbReference>
<keyword evidence="1" id="KW-0620">Polyamine biosynthesis</keyword>
<protein>
    <submittedName>
        <fullName evidence="2">Spermidine synthase</fullName>
    </submittedName>
</protein>
<reference evidence="3" key="1">
    <citation type="journal article" date="2019" name="Int. J. Syst. Evol. Microbiol.">
        <title>The Global Catalogue of Microorganisms (GCM) 10K type strain sequencing project: providing services to taxonomists for standard genome sequencing and annotation.</title>
        <authorList>
            <consortium name="The Broad Institute Genomics Platform"/>
            <consortium name="The Broad Institute Genome Sequencing Center for Infectious Disease"/>
            <person name="Wu L."/>
            <person name="Ma J."/>
        </authorList>
    </citation>
    <scope>NUCLEOTIDE SEQUENCE [LARGE SCALE GENOMIC DNA]</scope>
    <source>
        <strain evidence="3">JCM 14545</strain>
    </source>
</reference>
<dbReference type="Gene3D" id="3.40.50.150">
    <property type="entry name" value="Vaccinia Virus protein VP39"/>
    <property type="match status" value="1"/>
</dbReference>
<accession>A0ABP5BLZ3</accession>
<keyword evidence="3" id="KW-1185">Reference proteome</keyword>
<dbReference type="EMBL" id="BAAANN010000004">
    <property type="protein sequence ID" value="GAA1947527.1"/>
    <property type="molecule type" value="Genomic_DNA"/>
</dbReference>
<dbReference type="PANTHER" id="PTHR43317:SF3">
    <property type="entry name" value="BLR2883 PROTEIN"/>
    <property type="match status" value="1"/>
</dbReference>
<comment type="caution">
    <text evidence="2">The sequence shown here is derived from an EMBL/GenBank/DDBJ whole genome shotgun (WGS) entry which is preliminary data.</text>
</comment>
<organism evidence="2 3">
    <name type="scientific">Amycolatopsis minnesotensis</name>
    <dbReference type="NCBI Taxonomy" id="337894"/>
    <lineage>
        <taxon>Bacteria</taxon>
        <taxon>Bacillati</taxon>
        <taxon>Actinomycetota</taxon>
        <taxon>Actinomycetes</taxon>
        <taxon>Pseudonocardiales</taxon>
        <taxon>Pseudonocardiaceae</taxon>
        <taxon>Amycolatopsis</taxon>
    </lineage>
</organism>
<gene>
    <name evidence="2" type="ORF">GCM10009754_14670</name>
</gene>
<dbReference type="Proteomes" id="UP001501116">
    <property type="component" value="Unassembled WGS sequence"/>
</dbReference>
<evidence type="ECO:0000256" key="1">
    <source>
        <dbReference type="ARBA" id="ARBA00023115"/>
    </source>
</evidence>
<evidence type="ECO:0000313" key="2">
    <source>
        <dbReference type="EMBL" id="GAA1947527.1"/>
    </source>
</evidence>
<name>A0ABP5BLZ3_9PSEU</name>
<dbReference type="InterPro" id="IPR029063">
    <property type="entry name" value="SAM-dependent_MTases_sf"/>
</dbReference>